<comment type="pathway">
    <text evidence="1 9">Cofactor biosynthesis; NAD(+) biosynthesis; nicotinate D-ribonucleotide from nicotinate: step 1/1.</text>
</comment>
<dbReference type="GO" id="GO:0034355">
    <property type="term" value="P:NAD+ biosynthetic process via the salvage pathway"/>
    <property type="evidence" value="ECO:0007669"/>
    <property type="project" value="UniProtKB-ARBA"/>
</dbReference>
<evidence type="ECO:0000313" key="13">
    <source>
        <dbReference type="EMBL" id="QDU90344.1"/>
    </source>
</evidence>
<feature type="domain" description="Nicotinate phosphoribosyltransferase C-terminal" evidence="12">
    <location>
        <begin position="371"/>
        <end position="477"/>
    </location>
</feature>
<evidence type="ECO:0000256" key="3">
    <source>
        <dbReference type="ARBA" id="ARBA00013236"/>
    </source>
</evidence>
<keyword evidence="7 9" id="KW-0808">Transferase</keyword>
<dbReference type="NCBIfam" id="TIGR01513">
    <property type="entry name" value="NAPRTase_put"/>
    <property type="match status" value="1"/>
</dbReference>
<proteinExistence type="inferred from homology"/>
<evidence type="ECO:0000256" key="4">
    <source>
        <dbReference type="ARBA" id="ARBA00022553"/>
    </source>
</evidence>
<dbReference type="EC" id="6.3.4.21" evidence="3 9"/>
<keyword evidence="5 9" id="KW-0436">Ligase</keyword>
<dbReference type="PANTHER" id="PTHR11098">
    <property type="entry name" value="NICOTINATE PHOSPHORIBOSYLTRANSFERASE"/>
    <property type="match status" value="1"/>
</dbReference>
<dbReference type="FunFam" id="3.20.20.70:FF:000076">
    <property type="entry name" value="Nicotinate phosphoribosyltransferase"/>
    <property type="match status" value="1"/>
</dbReference>
<dbReference type="OrthoDB" id="9770610at2"/>
<dbReference type="KEGG" id="pnd:Pla175_37480"/>
<dbReference type="SUPFAM" id="SSF54675">
    <property type="entry name" value="Nicotinate/Quinolinate PRTase N-terminal domain-like"/>
    <property type="match status" value="1"/>
</dbReference>
<comment type="PTM">
    <text evidence="9">Transiently phosphorylated on a His residue during the reaction cycle. Phosphorylation strongly increases the affinity for substrates and increases the rate of nicotinate D-ribonucleotide production. Dephosphorylation regenerates the low-affinity form of the enzyme, leading to product release.</text>
</comment>
<organism evidence="13 14">
    <name type="scientific">Pirellulimonas nuda</name>
    <dbReference type="NCBI Taxonomy" id="2528009"/>
    <lineage>
        <taxon>Bacteria</taxon>
        <taxon>Pseudomonadati</taxon>
        <taxon>Planctomycetota</taxon>
        <taxon>Planctomycetia</taxon>
        <taxon>Pirellulales</taxon>
        <taxon>Lacipirellulaceae</taxon>
        <taxon>Pirellulimonas</taxon>
    </lineage>
</organism>
<dbReference type="AlphaFoldDB" id="A0A518DFU9"/>
<dbReference type="Pfam" id="PF17956">
    <property type="entry name" value="NAPRTase_C"/>
    <property type="match status" value="1"/>
</dbReference>
<dbReference type="NCBIfam" id="NF006695">
    <property type="entry name" value="PRK09243.1-2"/>
    <property type="match status" value="1"/>
</dbReference>
<sequence>MTAAPSLALLTDLYQLTMAFGYWKLRRSEQAAVFHLFFRKAPFAGGYAVAAGLGPAIDFLQAFRFDDSDLEYLATLTGNDDRPLFDAAFLDYLRHLRLTCDIDAMPEGTVAFAQQPLVRVRGPILQCQLLETALLNILNFQTLIATKASRICGAAQGEPVLEFGLRRAQGVDGGLAASRAAYIGGCAATSNVLAGKRFGIPVKGTHAHSWVMSFDDETAAFDGYAEAMPNNCVFLVDTYDTLEGVRKAVEVGQRLRARGHELVGIRLDSGDLAYLSIEARKLLDAGGFPDAAIVASNDLDEHIIASLKAQGAKIALWGVGTRLATAYDQPALGGVYKLGAIRGADGQWRPKLKLSEQAVKTTIPGVLQVRRFEDASGLVGDMIYDEARGIDGRDVIVDAKDGARRKKIPAGATGADLLAPVMRGGRLEERFAAGGPETIHTARTRAQQELGRLHPTVRRLLNPHEHPVGIDVGLHELRDQMVREMRWDFED</sequence>
<dbReference type="Pfam" id="PF17767">
    <property type="entry name" value="NAPRTase_N"/>
    <property type="match status" value="1"/>
</dbReference>
<evidence type="ECO:0000256" key="6">
    <source>
        <dbReference type="ARBA" id="ARBA00022642"/>
    </source>
</evidence>
<keyword evidence="6 9" id="KW-0662">Pyridine nucleotide biosynthesis</keyword>
<evidence type="ECO:0000256" key="7">
    <source>
        <dbReference type="ARBA" id="ARBA00022679"/>
    </source>
</evidence>
<feature type="domain" description="Nicotinate/nicotinamide phosphoribosyltransferase" evidence="10">
    <location>
        <begin position="182"/>
        <end position="337"/>
    </location>
</feature>
<dbReference type="InterPro" id="IPR041619">
    <property type="entry name" value="NAPRTase_C"/>
</dbReference>
<keyword evidence="13" id="KW-0328">Glycosyltransferase</keyword>
<evidence type="ECO:0000259" key="10">
    <source>
        <dbReference type="Pfam" id="PF04095"/>
    </source>
</evidence>
<evidence type="ECO:0000256" key="1">
    <source>
        <dbReference type="ARBA" id="ARBA00004952"/>
    </source>
</evidence>
<comment type="catalytic activity">
    <reaction evidence="8 9">
        <text>5-phospho-alpha-D-ribose 1-diphosphate + nicotinate + ATP + H2O = nicotinate beta-D-ribonucleotide + ADP + phosphate + diphosphate</text>
        <dbReference type="Rhea" id="RHEA:36163"/>
        <dbReference type="ChEBI" id="CHEBI:15377"/>
        <dbReference type="ChEBI" id="CHEBI:30616"/>
        <dbReference type="ChEBI" id="CHEBI:32544"/>
        <dbReference type="ChEBI" id="CHEBI:33019"/>
        <dbReference type="ChEBI" id="CHEBI:43474"/>
        <dbReference type="ChEBI" id="CHEBI:57502"/>
        <dbReference type="ChEBI" id="CHEBI:58017"/>
        <dbReference type="ChEBI" id="CHEBI:456216"/>
        <dbReference type="EC" id="6.3.4.21"/>
    </reaction>
</comment>
<dbReference type="PANTHER" id="PTHR11098:SF1">
    <property type="entry name" value="NICOTINATE PHOSPHORIBOSYLTRANSFERASE"/>
    <property type="match status" value="1"/>
</dbReference>
<dbReference type="InterPro" id="IPR006405">
    <property type="entry name" value="Nic_PRibTrfase_pncB"/>
</dbReference>
<dbReference type="Gene3D" id="3.20.20.70">
    <property type="entry name" value="Aldolase class I"/>
    <property type="match status" value="1"/>
</dbReference>
<dbReference type="InterPro" id="IPR036068">
    <property type="entry name" value="Nicotinate_pribotase-like_C"/>
</dbReference>
<dbReference type="Pfam" id="PF04095">
    <property type="entry name" value="NAPRTase"/>
    <property type="match status" value="1"/>
</dbReference>
<evidence type="ECO:0000259" key="12">
    <source>
        <dbReference type="Pfam" id="PF17956"/>
    </source>
</evidence>
<gene>
    <name evidence="13" type="primary">pncB2</name>
    <name evidence="13" type="ORF">Pla175_37480</name>
</gene>
<dbReference type="PIRSF" id="PIRSF000484">
    <property type="entry name" value="NAPRT"/>
    <property type="match status" value="1"/>
</dbReference>
<dbReference type="NCBIfam" id="NF009131">
    <property type="entry name" value="PRK12484.1"/>
    <property type="match status" value="1"/>
</dbReference>
<evidence type="ECO:0000256" key="5">
    <source>
        <dbReference type="ARBA" id="ARBA00022598"/>
    </source>
</evidence>
<dbReference type="RefSeq" id="WP_145288639.1">
    <property type="nucleotide sequence ID" value="NZ_CP036291.1"/>
</dbReference>
<dbReference type="InterPro" id="IPR041525">
    <property type="entry name" value="N/Namide_PRibTrfase"/>
</dbReference>
<dbReference type="GO" id="GO:0047280">
    <property type="term" value="F:nicotinamide phosphoribosyltransferase activity"/>
    <property type="evidence" value="ECO:0007669"/>
    <property type="project" value="UniProtKB-ARBA"/>
</dbReference>
<name>A0A518DFU9_9BACT</name>
<dbReference type="InterPro" id="IPR013785">
    <property type="entry name" value="Aldolase_TIM"/>
</dbReference>
<dbReference type="Proteomes" id="UP000317429">
    <property type="component" value="Chromosome"/>
</dbReference>
<comment type="function">
    <text evidence="9">Catalyzes the first step in the biosynthesis of NAD from nicotinic acid, the ATP-dependent synthesis of beta-nicotinate D-ribonucleotide from nicotinate and 5-phospho-D-ribose 1-phosphate.</text>
</comment>
<evidence type="ECO:0000256" key="8">
    <source>
        <dbReference type="ARBA" id="ARBA00048668"/>
    </source>
</evidence>
<dbReference type="SUPFAM" id="SSF51690">
    <property type="entry name" value="Nicotinate/Quinolinate PRTase C-terminal domain-like"/>
    <property type="match status" value="1"/>
</dbReference>
<dbReference type="EMBL" id="CP036291">
    <property type="protein sequence ID" value="QDU90344.1"/>
    <property type="molecule type" value="Genomic_DNA"/>
</dbReference>
<evidence type="ECO:0000259" key="11">
    <source>
        <dbReference type="Pfam" id="PF17767"/>
    </source>
</evidence>
<dbReference type="GO" id="GO:0004516">
    <property type="term" value="F:nicotinate phosphoribosyltransferase activity"/>
    <property type="evidence" value="ECO:0007669"/>
    <property type="project" value="UniProtKB-UniRule"/>
</dbReference>
<feature type="domain" description="Nicotinate phosphoribosyltransferase N-terminal" evidence="11">
    <location>
        <begin position="9"/>
        <end position="139"/>
    </location>
</feature>
<evidence type="ECO:0000313" key="14">
    <source>
        <dbReference type="Proteomes" id="UP000317429"/>
    </source>
</evidence>
<dbReference type="Gene3D" id="3.20.140.10">
    <property type="entry name" value="nicotinate phosphoribosyltransferase"/>
    <property type="match status" value="1"/>
</dbReference>
<keyword evidence="4" id="KW-0597">Phosphoprotein</keyword>
<evidence type="ECO:0000256" key="2">
    <source>
        <dbReference type="ARBA" id="ARBA00010897"/>
    </source>
</evidence>
<dbReference type="InterPro" id="IPR040727">
    <property type="entry name" value="NAPRTase_N"/>
</dbReference>
<evidence type="ECO:0000256" key="9">
    <source>
        <dbReference type="RuleBase" id="RU365100"/>
    </source>
</evidence>
<accession>A0A518DFU9</accession>
<dbReference type="GO" id="GO:0005829">
    <property type="term" value="C:cytosol"/>
    <property type="evidence" value="ECO:0007669"/>
    <property type="project" value="TreeGrafter"/>
</dbReference>
<reference evidence="13 14" key="1">
    <citation type="submission" date="2019-02" db="EMBL/GenBank/DDBJ databases">
        <title>Deep-cultivation of Planctomycetes and their phenomic and genomic characterization uncovers novel biology.</title>
        <authorList>
            <person name="Wiegand S."/>
            <person name="Jogler M."/>
            <person name="Boedeker C."/>
            <person name="Pinto D."/>
            <person name="Vollmers J."/>
            <person name="Rivas-Marin E."/>
            <person name="Kohn T."/>
            <person name="Peeters S.H."/>
            <person name="Heuer A."/>
            <person name="Rast P."/>
            <person name="Oberbeckmann S."/>
            <person name="Bunk B."/>
            <person name="Jeske O."/>
            <person name="Meyerdierks A."/>
            <person name="Storesund J.E."/>
            <person name="Kallscheuer N."/>
            <person name="Luecker S."/>
            <person name="Lage O.M."/>
            <person name="Pohl T."/>
            <person name="Merkel B.J."/>
            <person name="Hornburger P."/>
            <person name="Mueller R.-W."/>
            <person name="Bruemmer F."/>
            <person name="Labrenz M."/>
            <person name="Spormann A.M."/>
            <person name="Op den Camp H."/>
            <person name="Overmann J."/>
            <person name="Amann R."/>
            <person name="Jetten M.S.M."/>
            <person name="Mascher T."/>
            <person name="Medema M.H."/>
            <person name="Devos D.P."/>
            <person name="Kaster A.-K."/>
            <person name="Ovreas L."/>
            <person name="Rohde M."/>
            <person name="Galperin M.Y."/>
            <person name="Jogler C."/>
        </authorList>
    </citation>
    <scope>NUCLEOTIDE SEQUENCE [LARGE SCALE GENOMIC DNA]</scope>
    <source>
        <strain evidence="13 14">Pla175</strain>
    </source>
</reference>
<comment type="similarity">
    <text evidence="2 9">Belongs to the NAPRTase family.</text>
</comment>
<protein>
    <recommendedName>
        <fullName evidence="3 9">Nicotinate phosphoribosyltransferase</fullName>
        <ecNumber evidence="3 9">6.3.4.21</ecNumber>
    </recommendedName>
</protein>
<dbReference type="CDD" id="cd01570">
    <property type="entry name" value="NAPRTase_A"/>
    <property type="match status" value="1"/>
</dbReference>
<keyword evidence="14" id="KW-1185">Reference proteome</keyword>
<dbReference type="UniPathway" id="UPA00253">
    <property type="reaction ID" value="UER00457"/>
</dbReference>
<dbReference type="InterPro" id="IPR007229">
    <property type="entry name" value="Nic_PRibTrfase-Fam"/>
</dbReference>